<feature type="region of interest" description="Disordered" evidence="1">
    <location>
        <begin position="1"/>
        <end position="32"/>
    </location>
</feature>
<feature type="compositionally biased region" description="Basic and acidic residues" evidence="1">
    <location>
        <begin position="104"/>
        <end position="116"/>
    </location>
</feature>
<evidence type="ECO:0000313" key="3">
    <source>
        <dbReference type="Proteomes" id="UP001444071"/>
    </source>
</evidence>
<gene>
    <name evidence="2" type="ORF">XENORESO_018173</name>
</gene>
<accession>A0ABV0X9M3</accession>
<sequence length="116" mass="13249">MKMSEQMEGGEGESGKVKKTAGQSQQHRPQSCRKEWESQFMWLSPVAGSESKAFCWCCNTELMAEVSALKTTANPKNTERNKSSANTKIHNNVCREHQKRRSWKQRERAEVKLAGF</sequence>
<evidence type="ECO:0000313" key="2">
    <source>
        <dbReference type="EMBL" id="MEQ2278419.1"/>
    </source>
</evidence>
<keyword evidence="3" id="KW-1185">Reference proteome</keyword>
<reference evidence="2 3" key="1">
    <citation type="submission" date="2021-06" db="EMBL/GenBank/DDBJ databases">
        <authorList>
            <person name="Palmer J.M."/>
        </authorList>
    </citation>
    <scope>NUCLEOTIDE SEQUENCE [LARGE SCALE GENOMIC DNA]</scope>
    <source>
        <strain evidence="2 3">XR_2019</strain>
        <tissue evidence="2">Muscle</tissue>
    </source>
</reference>
<dbReference type="EMBL" id="JAHRIM010096446">
    <property type="protein sequence ID" value="MEQ2278419.1"/>
    <property type="molecule type" value="Genomic_DNA"/>
</dbReference>
<comment type="caution">
    <text evidence="2">The sequence shown here is derived from an EMBL/GenBank/DDBJ whole genome shotgun (WGS) entry which is preliminary data.</text>
</comment>
<evidence type="ECO:0000256" key="1">
    <source>
        <dbReference type="SAM" id="MobiDB-lite"/>
    </source>
</evidence>
<dbReference type="Proteomes" id="UP001444071">
    <property type="component" value="Unassembled WGS sequence"/>
</dbReference>
<name>A0ABV0X9M3_9TELE</name>
<proteinExistence type="predicted"/>
<feature type="region of interest" description="Disordered" evidence="1">
    <location>
        <begin position="73"/>
        <end position="116"/>
    </location>
</feature>
<organism evidence="2 3">
    <name type="scientific">Xenotaenia resolanae</name>
    <dbReference type="NCBI Taxonomy" id="208358"/>
    <lineage>
        <taxon>Eukaryota</taxon>
        <taxon>Metazoa</taxon>
        <taxon>Chordata</taxon>
        <taxon>Craniata</taxon>
        <taxon>Vertebrata</taxon>
        <taxon>Euteleostomi</taxon>
        <taxon>Actinopterygii</taxon>
        <taxon>Neopterygii</taxon>
        <taxon>Teleostei</taxon>
        <taxon>Neoteleostei</taxon>
        <taxon>Acanthomorphata</taxon>
        <taxon>Ovalentaria</taxon>
        <taxon>Atherinomorphae</taxon>
        <taxon>Cyprinodontiformes</taxon>
        <taxon>Goodeidae</taxon>
        <taxon>Xenotaenia</taxon>
    </lineage>
</organism>
<protein>
    <submittedName>
        <fullName evidence="2">Uncharacterized protein</fullName>
    </submittedName>
</protein>